<organism evidence="2 3">
    <name type="scientific">Exophiala dermatitidis</name>
    <name type="common">Black yeast-like fungus</name>
    <name type="synonym">Wangiella dermatitidis</name>
    <dbReference type="NCBI Taxonomy" id="5970"/>
    <lineage>
        <taxon>Eukaryota</taxon>
        <taxon>Fungi</taxon>
        <taxon>Dikarya</taxon>
        <taxon>Ascomycota</taxon>
        <taxon>Pezizomycotina</taxon>
        <taxon>Eurotiomycetes</taxon>
        <taxon>Chaetothyriomycetidae</taxon>
        <taxon>Chaetothyriales</taxon>
        <taxon>Herpotrichiellaceae</taxon>
        <taxon>Exophiala</taxon>
    </lineage>
</organism>
<name>A0AAN6ETI7_EXODE</name>
<comment type="caution">
    <text evidence="2">The sequence shown here is derived from an EMBL/GenBank/DDBJ whole genome shotgun (WGS) entry which is preliminary data.</text>
</comment>
<feature type="compositionally biased region" description="Basic and acidic residues" evidence="1">
    <location>
        <begin position="234"/>
        <end position="243"/>
    </location>
</feature>
<feature type="compositionally biased region" description="Polar residues" evidence="1">
    <location>
        <begin position="69"/>
        <end position="84"/>
    </location>
</feature>
<feature type="compositionally biased region" description="Basic and acidic residues" evidence="1">
    <location>
        <begin position="335"/>
        <end position="346"/>
    </location>
</feature>
<dbReference type="EMBL" id="JAJGCB010000009">
    <property type="protein sequence ID" value="KAJ8990983.1"/>
    <property type="molecule type" value="Genomic_DNA"/>
</dbReference>
<feature type="compositionally biased region" description="Basic and acidic residues" evidence="1">
    <location>
        <begin position="46"/>
        <end position="68"/>
    </location>
</feature>
<evidence type="ECO:0000313" key="2">
    <source>
        <dbReference type="EMBL" id="KAJ8990983.1"/>
    </source>
</evidence>
<feature type="compositionally biased region" description="Basic and acidic residues" evidence="1">
    <location>
        <begin position="185"/>
        <end position="198"/>
    </location>
</feature>
<reference evidence="2" key="1">
    <citation type="submission" date="2023-01" db="EMBL/GenBank/DDBJ databases">
        <title>Exophiala dermititidis isolated from Cystic Fibrosis Patient.</title>
        <authorList>
            <person name="Kurbessoian T."/>
            <person name="Crocker A."/>
            <person name="Murante D."/>
            <person name="Hogan D.A."/>
            <person name="Stajich J.E."/>
        </authorList>
    </citation>
    <scope>NUCLEOTIDE SEQUENCE</scope>
    <source>
        <strain evidence="2">Ex8</strain>
    </source>
</reference>
<feature type="compositionally biased region" description="Basic and acidic residues" evidence="1">
    <location>
        <begin position="206"/>
        <end position="217"/>
    </location>
</feature>
<feature type="region of interest" description="Disordered" evidence="1">
    <location>
        <begin position="1"/>
        <end position="97"/>
    </location>
</feature>
<feature type="region of interest" description="Disordered" evidence="1">
    <location>
        <begin position="129"/>
        <end position="317"/>
    </location>
</feature>
<feature type="region of interest" description="Disordered" evidence="1">
    <location>
        <begin position="335"/>
        <end position="385"/>
    </location>
</feature>
<dbReference type="AlphaFoldDB" id="A0AAN6ETI7"/>
<evidence type="ECO:0000313" key="3">
    <source>
        <dbReference type="Proteomes" id="UP001161757"/>
    </source>
</evidence>
<accession>A0AAN6ETI7</accession>
<protein>
    <submittedName>
        <fullName evidence="2">Uncharacterized protein</fullName>
    </submittedName>
</protein>
<evidence type="ECO:0000256" key="1">
    <source>
        <dbReference type="SAM" id="MobiDB-lite"/>
    </source>
</evidence>
<sequence>MASRGSDRPYKVVYSTRTRDPDATIDSSPRQSYRREHDYDYDDDYPPERSYTRDYRDDRTDADGRSRDSTQSYSGRSSLPSTGGATKIKYEVVRDRNSDAYVKRANAMVIERPANSGRSEYEVIRPERRDDGTYVVDVGGGRARRYPDRDSDGYDAPTRARYYETAPEASLPSRRGEYASYDSPKIPDRDRAYYRDVEIVEDPEDDPRYSRDPRPPARGEGAPPLQRRKSAMRGRNETPPPERLRRKRSQSVGFYRDQLSHHDATEQRHERPGAEARIAGRYLRRGADYDDDMDMDDYRVPGRSGPRDDYYARRNDLRLNDYEYDDDRRTYTEETVRRYEYEDDQRPAYPPRARPYQVYRRDPVDDDDRSPYLGYDSRSRREYYR</sequence>
<proteinExistence type="predicted"/>
<dbReference type="Proteomes" id="UP001161757">
    <property type="component" value="Unassembled WGS sequence"/>
</dbReference>
<feature type="compositionally biased region" description="Basic and acidic residues" evidence="1">
    <location>
        <begin position="1"/>
        <end position="10"/>
    </location>
</feature>
<feature type="compositionally biased region" description="Basic and acidic residues" evidence="1">
    <location>
        <begin position="88"/>
        <end position="97"/>
    </location>
</feature>
<feature type="compositionally biased region" description="Basic and acidic residues" evidence="1">
    <location>
        <begin position="296"/>
        <end position="317"/>
    </location>
</feature>
<gene>
    <name evidence="2" type="ORF">HRR80_005040</name>
</gene>
<feature type="compositionally biased region" description="Basic and acidic residues" evidence="1">
    <location>
        <begin position="258"/>
        <end position="274"/>
    </location>
</feature>